<dbReference type="NCBIfam" id="TIGR03506">
    <property type="entry name" value="FlgEFG_subfam"/>
    <property type="match status" value="1"/>
</dbReference>
<evidence type="ECO:0000313" key="6">
    <source>
        <dbReference type="EMBL" id="CEI72273.1"/>
    </source>
</evidence>
<dbReference type="InterPro" id="IPR001444">
    <property type="entry name" value="Flag_bb_rod_N"/>
</dbReference>
<dbReference type="InterPro" id="IPR053967">
    <property type="entry name" value="LlgE_F_G-like_D1"/>
</dbReference>
<dbReference type="InterPro" id="IPR020013">
    <property type="entry name" value="Flagellar_FlgE/F/G"/>
</dbReference>
<keyword evidence="7" id="KW-1185">Reference proteome</keyword>
<dbReference type="InterPro" id="IPR019776">
    <property type="entry name" value="Flagellar_basal_body_rod_CS"/>
</dbReference>
<dbReference type="InterPro" id="IPR037925">
    <property type="entry name" value="FlgE/F/G-like"/>
</dbReference>
<dbReference type="PROSITE" id="PS00588">
    <property type="entry name" value="FLAGELLA_BB_ROD"/>
    <property type="match status" value="1"/>
</dbReference>
<dbReference type="KEGG" id="rhom:FRIFI_0728"/>
<sequence length="257" mass="28455">MIRGLYTSVSAMMALEAKQSIVTNNLANVNTVGYKEDTLVEKSFDEIMLSNNDNYINGIAHKQKLGGLSFGTRIDENATNHKQGAHISTENNTDFAIDGDGFFKVLDHNNKTFYTRNGSFNIDNQGYLVTKSGDYVLGTNRNTNNSEPIYVGHGKLVINPDNSISIDGNKMYDFNIVKFDNKHDLTKSGNNLYNGKNEIKTNNIKIKQGYLEGSNVDSIGTMSSLMETVKLFEANQKVIQTIDSTLSKVANEIGTVR</sequence>
<feature type="domain" description="Flagellar basal-body/hook protein C-terminal" evidence="4">
    <location>
        <begin position="207"/>
        <end position="251"/>
    </location>
</feature>
<reference evidence="6 7" key="1">
    <citation type="submission" date="2014-09" db="EMBL/GenBank/DDBJ databases">
        <authorList>
            <person name="Hornung B.V."/>
        </authorList>
    </citation>
    <scope>NUCLEOTIDE SEQUENCE [LARGE SCALE GENOMIC DNA]</scope>
    <source>
        <strain evidence="6 7">FRIFI</strain>
    </source>
</reference>
<name>A0A2P2BPK0_9FIRM</name>
<feature type="domain" description="Flagellar hook protein FlgE/F/G-like D1" evidence="5">
    <location>
        <begin position="96"/>
        <end position="155"/>
    </location>
</feature>
<keyword evidence="6" id="KW-0969">Cilium</keyword>
<evidence type="ECO:0000259" key="3">
    <source>
        <dbReference type="Pfam" id="PF00460"/>
    </source>
</evidence>
<dbReference type="GO" id="GO:0071978">
    <property type="term" value="P:bacterial-type flagellum-dependent swarming motility"/>
    <property type="evidence" value="ECO:0007669"/>
    <property type="project" value="TreeGrafter"/>
</dbReference>
<evidence type="ECO:0000259" key="4">
    <source>
        <dbReference type="Pfam" id="PF06429"/>
    </source>
</evidence>
<evidence type="ECO:0000256" key="2">
    <source>
        <dbReference type="RuleBase" id="RU362116"/>
    </source>
</evidence>
<dbReference type="RefSeq" id="WP_166505006.1">
    <property type="nucleotide sequence ID" value="NZ_JAKNTL010000007.1"/>
</dbReference>
<evidence type="ECO:0000313" key="7">
    <source>
        <dbReference type="Proteomes" id="UP000245695"/>
    </source>
</evidence>
<dbReference type="PANTHER" id="PTHR30435:SF19">
    <property type="entry name" value="FLAGELLAR BASAL-BODY ROD PROTEIN FLGG"/>
    <property type="match status" value="1"/>
</dbReference>
<dbReference type="PANTHER" id="PTHR30435">
    <property type="entry name" value="FLAGELLAR PROTEIN"/>
    <property type="match status" value="1"/>
</dbReference>
<dbReference type="GO" id="GO:0009425">
    <property type="term" value="C:bacterial-type flagellum basal body"/>
    <property type="evidence" value="ECO:0007669"/>
    <property type="project" value="UniProtKB-SubCell"/>
</dbReference>
<feature type="domain" description="Flagellar basal body rod protein N-terminal" evidence="3">
    <location>
        <begin position="5"/>
        <end position="35"/>
    </location>
</feature>
<keyword evidence="2" id="KW-0975">Bacterial flagellum</keyword>
<evidence type="ECO:0000259" key="5">
    <source>
        <dbReference type="Pfam" id="PF22692"/>
    </source>
</evidence>
<dbReference type="Pfam" id="PF06429">
    <property type="entry name" value="Flg_bbr_C"/>
    <property type="match status" value="1"/>
</dbReference>
<accession>A0A2P2BPK0</accession>
<gene>
    <name evidence="6" type="ORF">FRIFI_0728</name>
</gene>
<dbReference type="SUPFAM" id="SSF117143">
    <property type="entry name" value="Flagellar hook protein flgE"/>
    <property type="match status" value="1"/>
</dbReference>
<organism evidence="6 7">
    <name type="scientific">Romboutsia hominis</name>
    <dbReference type="NCBI Taxonomy" id="1507512"/>
    <lineage>
        <taxon>Bacteria</taxon>
        <taxon>Bacillati</taxon>
        <taxon>Bacillota</taxon>
        <taxon>Clostridia</taxon>
        <taxon>Peptostreptococcales</taxon>
        <taxon>Peptostreptococcaceae</taxon>
        <taxon>Romboutsia</taxon>
    </lineage>
</organism>
<comment type="similarity">
    <text evidence="1 2">Belongs to the flagella basal body rod proteins family.</text>
</comment>
<dbReference type="EMBL" id="LN650648">
    <property type="protein sequence ID" value="CEI72273.1"/>
    <property type="molecule type" value="Genomic_DNA"/>
</dbReference>
<keyword evidence="6" id="KW-0966">Cell projection</keyword>
<dbReference type="InterPro" id="IPR010930">
    <property type="entry name" value="Flg_bb/hook_C_dom"/>
</dbReference>
<comment type="subcellular location">
    <subcellularLocation>
        <location evidence="2">Bacterial flagellum basal body</location>
    </subcellularLocation>
</comment>
<protein>
    <submittedName>
        <fullName evidence="6">Flagellar basal body rod protein FlgG</fullName>
    </submittedName>
</protein>
<proteinExistence type="inferred from homology"/>
<evidence type="ECO:0000256" key="1">
    <source>
        <dbReference type="ARBA" id="ARBA00009677"/>
    </source>
</evidence>
<dbReference type="Pfam" id="PF00460">
    <property type="entry name" value="Flg_bb_rod"/>
    <property type="match status" value="1"/>
</dbReference>
<dbReference type="Pfam" id="PF22692">
    <property type="entry name" value="LlgE_F_G_D1"/>
    <property type="match status" value="1"/>
</dbReference>
<dbReference type="AlphaFoldDB" id="A0A2P2BPK0"/>
<keyword evidence="6" id="KW-0282">Flagellum</keyword>
<dbReference type="Proteomes" id="UP000245695">
    <property type="component" value="Chromosome 1"/>
</dbReference>